<reference evidence="1 2" key="1">
    <citation type="submission" date="2016-05" db="EMBL/GenBank/DDBJ databases">
        <title>Genome sequence of Pseudomonas stutzeri 273 and identification of the exopolysaccharide biosynthesis locus.</title>
        <authorList>
            <person name="Wu S."/>
            <person name="Sun C."/>
        </authorList>
    </citation>
    <scope>NUCLEOTIDE SEQUENCE [LARGE SCALE GENOMIC DNA]</scope>
    <source>
        <strain evidence="1 2">273</strain>
    </source>
</reference>
<dbReference type="AlphaFoldDB" id="A0A172WTD4"/>
<gene>
    <name evidence="1" type="ORF">PS273GM_16095</name>
</gene>
<sequence>MISIFPYLKHLNITVIVQAPPKADRLGNASETAIPDPAMFQDVRPSSGAFLKQQKLRNKP</sequence>
<dbReference type="EMBL" id="CP015641">
    <property type="protein sequence ID" value="ANF26565.1"/>
    <property type="molecule type" value="Genomic_DNA"/>
</dbReference>
<organism evidence="1 2">
    <name type="scientific">Stutzerimonas stutzeri</name>
    <name type="common">Pseudomonas stutzeri</name>
    <dbReference type="NCBI Taxonomy" id="316"/>
    <lineage>
        <taxon>Bacteria</taxon>
        <taxon>Pseudomonadati</taxon>
        <taxon>Pseudomonadota</taxon>
        <taxon>Gammaproteobacteria</taxon>
        <taxon>Pseudomonadales</taxon>
        <taxon>Pseudomonadaceae</taxon>
        <taxon>Stutzerimonas</taxon>
    </lineage>
</organism>
<accession>A0A172WTD4</accession>
<protein>
    <submittedName>
        <fullName evidence="1">Uncharacterized protein</fullName>
    </submittedName>
</protein>
<name>A0A172WTD4_STUST</name>
<evidence type="ECO:0000313" key="2">
    <source>
        <dbReference type="Proteomes" id="UP000077787"/>
    </source>
</evidence>
<proteinExistence type="predicted"/>
<dbReference type="Proteomes" id="UP000077787">
    <property type="component" value="Chromosome"/>
</dbReference>
<evidence type="ECO:0000313" key="1">
    <source>
        <dbReference type="EMBL" id="ANF26565.1"/>
    </source>
</evidence>